<organism evidence="1 2">
    <name type="scientific">Daphnia magna</name>
    <dbReference type="NCBI Taxonomy" id="35525"/>
    <lineage>
        <taxon>Eukaryota</taxon>
        <taxon>Metazoa</taxon>
        <taxon>Ecdysozoa</taxon>
        <taxon>Arthropoda</taxon>
        <taxon>Crustacea</taxon>
        <taxon>Branchiopoda</taxon>
        <taxon>Diplostraca</taxon>
        <taxon>Cladocera</taxon>
        <taxon>Anomopoda</taxon>
        <taxon>Daphniidae</taxon>
        <taxon>Daphnia</taxon>
    </lineage>
</organism>
<keyword evidence="2" id="KW-1185">Reference proteome</keyword>
<sequence length="47" mass="5528">MCFINTSTPEIVGNCLFSTFIIHMQCRRTLLLCAIRLSKWQIERLII</sequence>
<gene>
    <name evidence="1" type="ORF">APZ42_003511</name>
</gene>
<evidence type="ECO:0000313" key="2">
    <source>
        <dbReference type="Proteomes" id="UP000076858"/>
    </source>
</evidence>
<dbReference type="Proteomes" id="UP000076858">
    <property type="component" value="Unassembled WGS sequence"/>
</dbReference>
<evidence type="ECO:0000313" key="1">
    <source>
        <dbReference type="EMBL" id="KZS00263.1"/>
    </source>
</evidence>
<comment type="caution">
    <text evidence="1">The sequence shown here is derived from an EMBL/GenBank/DDBJ whole genome shotgun (WGS) entry which is preliminary data.</text>
</comment>
<name>A0A164HHX2_9CRUS</name>
<proteinExistence type="predicted"/>
<dbReference type="EMBL" id="LRGB01011014">
    <property type="protein sequence ID" value="KZS00263.1"/>
    <property type="molecule type" value="Genomic_DNA"/>
</dbReference>
<dbReference type="AlphaFoldDB" id="A0A164HHX2"/>
<reference evidence="1 2" key="1">
    <citation type="submission" date="2016-03" db="EMBL/GenBank/DDBJ databases">
        <title>EvidentialGene: Evidence-directed Construction of Genes on Genomes.</title>
        <authorList>
            <person name="Gilbert D.G."/>
            <person name="Choi J.-H."/>
            <person name="Mockaitis K."/>
            <person name="Colbourne J."/>
            <person name="Pfrender M."/>
        </authorList>
    </citation>
    <scope>NUCLEOTIDE SEQUENCE [LARGE SCALE GENOMIC DNA]</scope>
    <source>
        <strain evidence="1 2">Xinb3</strain>
        <tissue evidence="1">Complete organism</tissue>
    </source>
</reference>
<protein>
    <submittedName>
        <fullName evidence="1">Uncharacterized protein</fullName>
    </submittedName>
</protein>
<accession>A0A164HHX2</accession>